<sequence length="50" mass="5867">MQDPGFRKIIVTLHSTIAYIHTTQKEGNRNLLGRRNALIWKETRSSRDWG</sequence>
<proteinExistence type="predicted"/>
<organism evidence="1">
    <name type="scientific">Arundo donax</name>
    <name type="common">Giant reed</name>
    <name type="synonym">Donax arundinaceus</name>
    <dbReference type="NCBI Taxonomy" id="35708"/>
    <lineage>
        <taxon>Eukaryota</taxon>
        <taxon>Viridiplantae</taxon>
        <taxon>Streptophyta</taxon>
        <taxon>Embryophyta</taxon>
        <taxon>Tracheophyta</taxon>
        <taxon>Spermatophyta</taxon>
        <taxon>Magnoliopsida</taxon>
        <taxon>Liliopsida</taxon>
        <taxon>Poales</taxon>
        <taxon>Poaceae</taxon>
        <taxon>PACMAD clade</taxon>
        <taxon>Arundinoideae</taxon>
        <taxon>Arundineae</taxon>
        <taxon>Arundo</taxon>
    </lineage>
</organism>
<reference evidence="1" key="2">
    <citation type="journal article" date="2015" name="Data Brief">
        <title>Shoot transcriptome of the giant reed, Arundo donax.</title>
        <authorList>
            <person name="Barrero R.A."/>
            <person name="Guerrero F.D."/>
            <person name="Moolhuijzen P."/>
            <person name="Goolsby J.A."/>
            <person name="Tidwell J."/>
            <person name="Bellgard S.E."/>
            <person name="Bellgard M.I."/>
        </authorList>
    </citation>
    <scope>NUCLEOTIDE SEQUENCE</scope>
    <source>
        <tissue evidence="1">Shoot tissue taken approximately 20 cm above the soil surface</tissue>
    </source>
</reference>
<name>A0A0A9DU36_ARUDO</name>
<reference evidence="1" key="1">
    <citation type="submission" date="2014-09" db="EMBL/GenBank/DDBJ databases">
        <authorList>
            <person name="Magalhaes I.L.F."/>
            <person name="Oliveira U."/>
            <person name="Santos F.R."/>
            <person name="Vidigal T.H.D.A."/>
            <person name="Brescovit A.D."/>
            <person name="Santos A.J."/>
        </authorList>
    </citation>
    <scope>NUCLEOTIDE SEQUENCE</scope>
    <source>
        <tissue evidence="1">Shoot tissue taken approximately 20 cm above the soil surface</tissue>
    </source>
</reference>
<dbReference type="EMBL" id="GBRH01207692">
    <property type="protein sequence ID" value="JAD90203.1"/>
    <property type="molecule type" value="Transcribed_RNA"/>
</dbReference>
<evidence type="ECO:0000313" key="1">
    <source>
        <dbReference type="EMBL" id="JAD90203.1"/>
    </source>
</evidence>
<protein>
    <submittedName>
        <fullName evidence="1">Uncharacterized protein</fullName>
    </submittedName>
</protein>
<dbReference type="AlphaFoldDB" id="A0A0A9DU36"/>
<accession>A0A0A9DU36</accession>